<feature type="domain" description="Gelsolin-like" evidence="3">
    <location>
        <begin position="634"/>
        <end position="707"/>
    </location>
</feature>
<dbReference type="FunFam" id="3.80.10.10:FF:000054">
    <property type="entry name" value="FLII, actin remodeling protein"/>
    <property type="match status" value="1"/>
</dbReference>
<dbReference type="GO" id="GO:0051015">
    <property type="term" value="F:actin filament binding"/>
    <property type="evidence" value="ECO:0007669"/>
    <property type="project" value="InterPro"/>
</dbReference>
<feature type="domain" description="Gelsolin-like" evidence="3">
    <location>
        <begin position="514"/>
        <end position="593"/>
    </location>
</feature>
<dbReference type="Pfam" id="PF00560">
    <property type="entry name" value="LRR_1"/>
    <property type="match status" value="1"/>
</dbReference>
<evidence type="ECO:0000256" key="2">
    <source>
        <dbReference type="ARBA" id="ARBA00022737"/>
    </source>
</evidence>
<dbReference type="PROSITE" id="PS51450">
    <property type="entry name" value="LRR"/>
    <property type="match status" value="4"/>
</dbReference>
<dbReference type="CDD" id="cd11290">
    <property type="entry name" value="gelsolin_S1_like"/>
    <property type="match status" value="1"/>
</dbReference>
<keyword evidence="5" id="KW-1185">Reference proteome</keyword>
<dbReference type="EMBL" id="CAJVCH010571365">
    <property type="protein sequence ID" value="CAG7837308.1"/>
    <property type="molecule type" value="Genomic_DNA"/>
</dbReference>
<dbReference type="PANTHER" id="PTHR48051:SF1">
    <property type="entry name" value="RAS SUPPRESSOR PROTEIN 1"/>
    <property type="match status" value="1"/>
</dbReference>
<name>A0A8J2LSP2_9HEXA</name>
<dbReference type="FunFam" id="3.40.20.10:FF:000021">
    <property type="entry name" value="protein flightless-1 homolog isoform X2"/>
    <property type="match status" value="1"/>
</dbReference>
<reference evidence="4" key="1">
    <citation type="submission" date="2021-06" db="EMBL/GenBank/DDBJ databases">
        <authorList>
            <person name="Hodson N. C."/>
            <person name="Mongue J. A."/>
            <person name="Jaron S. K."/>
        </authorList>
    </citation>
    <scope>NUCLEOTIDE SEQUENCE</scope>
</reference>
<keyword evidence="2" id="KW-0677">Repeat</keyword>
<organism evidence="4 5">
    <name type="scientific">Allacma fusca</name>
    <dbReference type="NCBI Taxonomy" id="39272"/>
    <lineage>
        <taxon>Eukaryota</taxon>
        <taxon>Metazoa</taxon>
        <taxon>Ecdysozoa</taxon>
        <taxon>Arthropoda</taxon>
        <taxon>Hexapoda</taxon>
        <taxon>Collembola</taxon>
        <taxon>Symphypleona</taxon>
        <taxon>Sminthuridae</taxon>
        <taxon>Allacma</taxon>
    </lineage>
</organism>
<accession>A0A8J2LSP2</accession>
<dbReference type="Pfam" id="PF00626">
    <property type="entry name" value="Gelsolin"/>
    <property type="match status" value="2"/>
</dbReference>
<gene>
    <name evidence="4" type="ORF">AFUS01_LOCUS46441</name>
</gene>
<dbReference type="SMART" id="SM00369">
    <property type="entry name" value="LRR_TYP"/>
    <property type="match status" value="11"/>
</dbReference>
<sequence>MAKTGVLPFVRGIDFSQNDFKTKCFPPSVKEMNSLRWLRLDKTSLCEIPAELGKLQKLEHISLRRNELEKIYGELTSLPCLRTINLRHNKIKSSGIPSQIFDLEELTTLDLSWNNLKDLPQGLDKAKSLLVLNLSNNSIDSVPGNVLMNLIDLIHLDLSNNKLETLPPQTRRLVHLQTLILNDNPLALFQFRQLPSLASLETLHLRNTQRSLTNMPTNLEALSKLADVDLSKNGLTKIPDGLFTLPGLKRLNLSENQLKEISVAIDVWTKLEVLNLCRNELTALPPSLCKLTSLRRLMVNGNKLDFEGIPAGIGKLAYLQVFSAANNQLEMIPEGLCRCGSLKKLILSGNRLITLPDAIHLLTDLEVLDLKDNPELVMPPKPTESVVSGRDVCFYNIDFSLQNQLRLAGAIIPPQPAPAPSKDPIARKLRLRRRHVDAAEADTAQAKILKGMKDIAKDKDNKNYNDVKQAEPLKPKRWDEALEKPPLDYSEFFDEDVGQIPGLVIWEIENFLPNQIEEAAHGKFYEGDCYIILQTFMDPNNSLDWKIYFWIGLKATLDKRACAAIHAVNLRNYLGAQCRTVREEQSDESEEFLGMFEADIAYIEGGRTASGFFTVDEVEYMTRLYRVHGKGSSIQLEPVPLAYESLDPRFVFVLDDGLKIFVWFGKKSKNTLRPKARLMAEKMNKEERKNMGEIFVFTEGQELPDFWKALDPERTMDAKPEQPIQVSNCCSY</sequence>
<dbReference type="InterPro" id="IPR001611">
    <property type="entry name" value="Leu-rich_rpt"/>
</dbReference>
<evidence type="ECO:0000313" key="4">
    <source>
        <dbReference type="EMBL" id="CAG7837308.1"/>
    </source>
</evidence>
<dbReference type="AlphaFoldDB" id="A0A8J2LSP2"/>
<evidence type="ECO:0000256" key="1">
    <source>
        <dbReference type="ARBA" id="ARBA00022614"/>
    </source>
</evidence>
<dbReference type="InterPro" id="IPR003591">
    <property type="entry name" value="Leu-rich_rpt_typical-subtyp"/>
</dbReference>
<dbReference type="SMART" id="SM00262">
    <property type="entry name" value="GEL"/>
    <property type="match status" value="2"/>
</dbReference>
<dbReference type="Pfam" id="PF13855">
    <property type="entry name" value="LRR_8"/>
    <property type="match status" value="3"/>
</dbReference>
<dbReference type="InterPro" id="IPR007123">
    <property type="entry name" value="Gelsolin-like_dom"/>
</dbReference>
<dbReference type="GO" id="GO:0005737">
    <property type="term" value="C:cytoplasm"/>
    <property type="evidence" value="ECO:0007669"/>
    <property type="project" value="TreeGrafter"/>
</dbReference>
<comment type="caution">
    <text evidence="4">The sequence shown here is derived from an EMBL/GenBank/DDBJ whole genome shotgun (WGS) entry which is preliminary data.</text>
</comment>
<proteinExistence type="predicted"/>
<protein>
    <recommendedName>
        <fullName evidence="3">Gelsolin-like domain-containing protein</fullName>
    </recommendedName>
</protein>
<dbReference type="CDD" id="cd11280">
    <property type="entry name" value="gelsolin_like"/>
    <property type="match status" value="1"/>
</dbReference>
<dbReference type="InterPro" id="IPR050216">
    <property type="entry name" value="LRR_domain-containing"/>
</dbReference>
<evidence type="ECO:0000259" key="3">
    <source>
        <dbReference type="Pfam" id="PF00626"/>
    </source>
</evidence>
<dbReference type="PANTHER" id="PTHR48051">
    <property type="match status" value="1"/>
</dbReference>
<dbReference type="Proteomes" id="UP000708208">
    <property type="component" value="Unassembled WGS sequence"/>
</dbReference>
<dbReference type="InterPro" id="IPR007122">
    <property type="entry name" value="Villin/Gelsolin"/>
</dbReference>
<dbReference type="FunFam" id="3.40.20.10:FF:000031">
    <property type="entry name" value="protein flightless-1 homolog isoform X1"/>
    <property type="match status" value="1"/>
</dbReference>
<evidence type="ECO:0000313" key="5">
    <source>
        <dbReference type="Proteomes" id="UP000708208"/>
    </source>
</evidence>
<dbReference type="SMART" id="SM00364">
    <property type="entry name" value="LRR_BAC"/>
    <property type="match status" value="7"/>
</dbReference>
<dbReference type="OrthoDB" id="20529at2759"/>
<keyword evidence="1" id="KW-0433">Leucine-rich repeat</keyword>